<protein>
    <submittedName>
        <fullName evidence="1">Uncharacterized protein</fullName>
    </submittedName>
</protein>
<keyword evidence="2" id="KW-1185">Reference proteome</keyword>
<gene>
    <name evidence="1" type="ORF">K435DRAFT_695996</name>
</gene>
<name>A0A4S8KWM2_DENBC</name>
<reference evidence="1 2" key="1">
    <citation type="journal article" date="2019" name="Nat. Ecol. Evol.">
        <title>Megaphylogeny resolves global patterns of mushroom evolution.</title>
        <authorList>
            <person name="Varga T."/>
            <person name="Krizsan K."/>
            <person name="Foldi C."/>
            <person name="Dima B."/>
            <person name="Sanchez-Garcia M."/>
            <person name="Sanchez-Ramirez S."/>
            <person name="Szollosi G.J."/>
            <person name="Szarkandi J.G."/>
            <person name="Papp V."/>
            <person name="Albert L."/>
            <person name="Andreopoulos W."/>
            <person name="Angelini C."/>
            <person name="Antonin V."/>
            <person name="Barry K.W."/>
            <person name="Bougher N.L."/>
            <person name="Buchanan P."/>
            <person name="Buyck B."/>
            <person name="Bense V."/>
            <person name="Catcheside P."/>
            <person name="Chovatia M."/>
            <person name="Cooper J."/>
            <person name="Damon W."/>
            <person name="Desjardin D."/>
            <person name="Finy P."/>
            <person name="Geml J."/>
            <person name="Haridas S."/>
            <person name="Hughes K."/>
            <person name="Justo A."/>
            <person name="Karasinski D."/>
            <person name="Kautmanova I."/>
            <person name="Kiss B."/>
            <person name="Kocsube S."/>
            <person name="Kotiranta H."/>
            <person name="LaButti K.M."/>
            <person name="Lechner B.E."/>
            <person name="Liimatainen K."/>
            <person name="Lipzen A."/>
            <person name="Lukacs Z."/>
            <person name="Mihaltcheva S."/>
            <person name="Morgado L.N."/>
            <person name="Niskanen T."/>
            <person name="Noordeloos M.E."/>
            <person name="Ohm R.A."/>
            <person name="Ortiz-Santana B."/>
            <person name="Ovrebo C."/>
            <person name="Racz N."/>
            <person name="Riley R."/>
            <person name="Savchenko A."/>
            <person name="Shiryaev A."/>
            <person name="Soop K."/>
            <person name="Spirin V."/>
            <person name="Szebenyi C."/>
            <person name="Tomsovsky M."/>
            <person name="Tulloss R.E."/>
            <person name="Uehling J."/>
            <person name="Grigoriev I.V."/>
            <person name="Vagvolgyi C."/>
            <person name="Papp T."/>
            <person name="Martin F.M."/>
            <person name="Miettinen O."/>
            <person name="Hibbett D.S."/>
            <person name="Nagy L.G."/>
        </authorList>
    </citation>
    <scope>NUCLEOTIDE SEQUENCE [LARGE SCALE GENOMIC DNA]</scope>
    <source>
        <strain evidence="1 2">CBS 962.96</strain>
    </source>
</reference>
<sequence>MIFASPQGSFSHVHCYVHPSTRWDGRVYIILFGTDHLEILFGLVCTAVGMDCNVDTLQFGNQVSGLTEVAVIHAIHPEWDQVPRRLKVPAYIKAGEKVPGDYDHLNPPSWRGDTRVSNVNLWSCWLAGYERAIKLVPDAHSALE</sequence>
<proteinExistence type="predicted"/>
<accession>A0A4S8KWM2</accession>
<evidence type="ECO:0000313" key="1">
    <source>
        <dbReference type="EMBL" id="THU80280.1"/>
    </source>
</evidence>
<evidence type="ECO:0000313" key="2">
    <source>
        <dbReference type="Proteomes" id="UP000297245"/>
    </source>
</evidence>
<feature type="non-terminal residue" evidence="1">
    <location>
        <position position="144"/>
    </location>
</feature>
<organism evidence="1 2">
    <name type="scientific">Dendrothele bispora (strain CBS 962.96)</name>
    <dbReference type="NCBI Taxonomy" id="1314807"/>
    <lineage>
        <taxon>Eukaryota</taxon>
        <taxon>Fungi</taxon>
        <taxon>Dikarya</taxon>
        <taxon>Basidiomycota</taxon>
        <taxon>Agaricomycotina</taxon>
        <taxon>Agaricomycetes</taxon>
        <taxon>Agaricomycetidae</taxon>
        <taxon>Agaricales</taxon>
        <taxon>Agaricales incertae sedis</taxon>
        <taxon>Dendrothele</taxon>
    </lineage>
</organism>
<dbReference type="Proteomes" id="UP000297245">
    <property type="component" value="Unassembled WGS sequence"/>
</dbReference>
<dbReference type="AlphaFoldDB" id="A0A4S8KWM2"/>
<dbReference type="EMBL" id="ML179920">
    <property type="protein sequence ID" value="THU80280.1"/>
    <property type="molecule type" value="Genomic_DNA"/>
</dbReference>
<dbReference type="OrthoDB" id="2691851at2759"/>